<dbReference type="Proteomes" id="UP001321804">
    <property type="component" value="Chromosome"/>
</dbReference>
<evidence type="ECO:0000313" key="1">
    <source>
        <dbReference type="EMBL" id="BDR55581.1"/>
    </source>
</evidence>
<dbReference type="InterPro" id="IPR037481">
    <property type="entry name" value="LacX"/>
</dbReference>
<dbReference type="GO" id="GO:0005975">
    <property type="term" value="P:carbohydrate metabolic process"/>
    <property type="evidence" value="ECO:0007669"/>
    <property type="project" value="InterPro"/>
</dbReference>
<dbReference type="GO" id="GO:0030246">
    <property type="term" value="F:carbohydrate binding"/>
    <property type="evidence" value="ECO:0007669"/>
    <property type="project" value="InterPro"/>
</dbReference>
<keyword evidence="2" id="KW-1185">Reference proteome</keyword>
<dbReference type="PANTHER" id="PTHR11122">
    <property type="entry name" value="APOSPORY-ASSOCIATED PROTEIN C-RELATED"/>
    <property type="match status" value="1"/>
</dbReference>
<dbReference type="RefSeq" id="WP_317697030.1">
    <property type="nucleotide sequence ID" value="NZ_AP026801.1"/>
</dbReference>
<accession>A0AAU9CTA1</accession>
<reference evidence="1 2" key="1">
    <citation type="journal article" date="2023" name="Microbiol. Spectr.">
        <title>Symbiosis of Carpenter Bees with Uncharacterized Lactic Acid Bacteria Showing NAD Auxotrophy.</title>
        <authorList>
            <person name="Kawasaki S."/>
            <person name="Ozawa K."/>
            <person name="Mori T."/>
            <person name="Yamamoto A."/>
            <person name="Ito M."/>
            <person name="Ohkuma M."/>
            <person name="Sakamoto M."/>
            <person name="Matsutani M."/>
        </authorList>
    </citation>
    <scope>NUCLEOTIDE SEQUENCE [LARGE SCALE GENOMIC DNA]</scope>
    <source>
        <strain evidence="1 2">KimC2</strain>
    </source>
</reference>
<sequence length="296" mass="34134">MITIENKNFRVKISELGAEVQSVQNKSADNYEYIWTDKNKEYWQRHFPILFPAIGRSNDNKYKLKDQVYPMMQHGFARDNTWDVLDKQDSEVTLVLNENESSLKIYPFKFTLSVTYKLNDYGLLVQSNVTNNDEKEMPFALGFHPAFNVVERDDGSFDDYEMTVDPLNGNLRKFGTGPVPFRNGKIEDLKGVKGNLIPLTHELLDDGLVLIDNTEIKKAEMKSSNHPRSVTVDLGNFPYMNLWSPEHQKAPFICIEPFAGLPDIASNDPIDWYQKDGNTILKSNESKELYFQIDFK</sequence>
<dbReference type="InterPro" id="IPR011013">
    <property type="entry name" value="Gal_mutarotase_sf_dom"/>
</dbReference>
<dbReference type="AlphaFoldDB" id="A0AAU9CTA1"/>
<name>A0AAU9CTA1_9LACO</name>
<dbReference type="GO" id="GO:0016853">
    <property type="term" value="F:isomerase activity"/>
    <property type="evidence" value="ECO:0007669"/>
    <property type="project" value="InterPro"/>
</dbReference>
<proteinExistence type="predicted"/>
<dbReference type="CDD" id="cd09024">
    <property type="entry name" value="Aldose_epim_lacX"/>
    <property type="match status" value="1"/>
</dbReference>
<dbReference type="InterPro" id="IPR008183">
    <property type="entry name" value="Aldose_1/G6P_1-epimerase"/>
</dbReference>
<dbReference type="PANTHER" id="PTHR11122:SF13">
    <property type="entry name" value="GLUCOSE-6-PHOSPHATE 1-EPIMERASE"/>
    <property type="match status" value="1"/>
</dbReference>
<dbReference type="InterPro" id="IPR014718">
    <property type="entry name" value="GH-type_carb-bd"/>
</dbReference>
<dbReference type="KEGG" id="xak:KIMC2_01430"/>
<evidence type="ECO:0000313" key="2">
    <source>
        <dbReference type="Proteomes" id="UP001321804"/>
    </source>
</evidence>
<gene>
    <name evidence="1" type="ORF">KIMC2_01430</name>
</gene>
<dbReference type="Gene3D" id="2.70.98.10">
    <property type="match status" value="1"/>
</dbReference>
<protein>
    <submittedName>
        <fullName evidence="1">Galactose mutarotase</fullName>
    </submittedName>
</protein>
<dbReference type="Pfam" id="PF01263">
    <property type="entry name" value="Aldose_epim"/>
    <property type="match status" value="1"/>
</dbReference>
<organism evidence="1 2">
    <name type="scientific">Xylocopilactobacillus apis</name>
    <dbReference type="NCBI Taxonomy" id="2932183"/>
    <lineage>
        <taxon>Bacteria</taxon>
        <taxon>Bacillati</taxon>
        <taxon>Bacillota</taxon>
        <taxon>Bacilli</taxon>
        <taxon>Lactobacillales</taxon>
        <taxon>Lactobacillaceae</taxon>
        <taxon>Xylocopilactobacillus</taxon>
    </lineage>
</organism>
<dbReference type="EMBL" id="AP026801">
    <property type="protein sequence ID" value="BDR55581.1"/>
    <property type="molecule type" value="Genomic_DNA"/>
</dbReference>
<dbReference type="SUPFAM" id="SSF74650">
    <property type="entry name" value="Galactose mutarotase-like"/>
    <property type="match status" value="1"/>
</dbReference>